<organism evidence="1 2">
    <name type="scientific">Paenibacillus turicensis</name>
    <dbReference type="NCBI Taxonomy" id="160487"/>
    <lineage>
        <taxon>Bacteria</taxon>
        <taxon>Bacillati</taxon>
        <taxon>Bacillota</taxon>
        <taxon>Bacilli</taxon>
        <taxon>Bacillales</taxon>
        <taxon>Paenibacillaceae</taxon>
        <taxon>Paenibacillus</taxon>
    </lineage>
</organism>
<proteinExistence type="predicted"/>
<comment type="caution">
    <text evidence="1">The sequence shown here is derived from an EMBL/GenBank/DDBJ whole genome shotgun (WGS) entry which is preliminary data.</text>
</comment>
<protein>
    <submittedName>
        <fullName evidence="1">Uncharacterized protein</fullName>
    </submittedName>
</protein>
<evidence type="ECO:0000313" key="2">
    <source>
        <dbReference type="Proteomes" id="UP001519272"/>
    </source>
</evidence>
<reference evidence="1 2" key="1">
    <citation type="submission" date="2021-03" db="EMBL/GenBank/DDBJ databases">
        <title>Genomic Encyclopedia of Type Strains, Phase IV (KMG-IV): sequencing the most valuable type-strain genomes for metagenomic binning, comparative biology and taxonomic classification.</title>
        <authorList>
            <person name="Goeker M."/>
        </authorList>
    </citation>
    <scope>NUCLEOTIDE SEQUENCE [LARGE SCALE GENOMIC DNA]</scope>
    <source>
        <strain evidence="1 2">DSM 14349</strain>
    </source>
</reference>
<evidence type="ECO:0000313" key="1">
    <source>
        <dbReference type="EMBL" id="MBP1906682.1"/>
    </source>
</evidence>
<sequence>MALDAPVFTWYNENHSPITEPFNFKTVDAGDWSELFTFNIWNNKNGTEDAPKAEECTITTRDTNGGLGNTNDLNIPLVYENWFHCQVDSLGETDLQDDTSKIGIVRAKPVGTTGSTIKNHAGTNYSAPITPAAQEILGINNNGEPADSAGNFVTITLAADVPSNARSGRQDFKLRLQYRYV</sequence>
<accession>A0ABS4FVS6</accession>
<dbReference type="EMBL" id="JAGGKG010000017">
    <property type="protein sequence ID" value="MBP1906682.1"/>
    <property type="molecule type" value="Genomic_DNA"/>
</dbReference>
<dbReference type="RefSeq" id="WP_210090275.1">
    <property type="nucleotide sequence ID" value="NZ_JAGGKG010000017.1"/>
</dbReference>
<dbReference type="Proteomes" id="UP001519272">
    <property type="component" value="Unassembled WGS sequence"/>
</dbReference>
<gene>
    <name evidence="1" type="ORF">J2Z32_003346</name>
</gene>
<keyword evidence="2" id="KW-1185">Reference proteome</keyword>
<name>A0ABS4FVS6_9BACL</name>